<keyword evidence="1" id="KW-0472">Membrane</keyword>
<feature type="transmembrane region" description="Helical" evidence="1">
    <location>
        <begin position="167"/>
        <end position="187"/>
    </location>
</feature>
<feature type="transmembrane region" description="Helical" evidence="1">
    <location>
        <begin position="243"/>
        <end position="263"/>
    </location>
</feature>
<comment type="caution">
    <text evidence="2">The sequence shown here is derived from an EMBL/GenBank/DDBJ whole genome shotgun (WGS) entry which is preliminary data.</text>
</comment>
<evidence type="ECO:0000313" key="3">
    <source>
        <dbReference type="Proteomes" id="UP001168575"/>
    </source>
</evidence>
<dbReference type="EMBL" id="JAUMVS010000023">
    <property type="protein sequence ID" value="MDO4841509.1"/>
    <property type="molecule type" value="Genomic_DNA"/>
</dbReference>
<organism evidence="2 3">
    <name type="scientific">Phoenicibacter congonensis</name>
    <dbReference type="NCBI Taxonomy" id="1944646"/>
    <lineage>
        <taxon>Bacteria</taxon>
        <taxon>Bacillati</taxon>
        <taxon>Actinomycetota</taxon>
        <taxon>Coriobacteriia</taxon>
        <taxon>Eggerthellales</taxon>
        <taxon>Eggerthellaceae</taxon>
        <taxon>Phoenicibacter</taxon>
    </lineage>
</organism>
<feature type="transmembrane region" description="Helical" evidence="1">
    <location>
        <begin position="275"/>
        <end position="296"/>
    </location>
</feature>
<gene>
    <name evidence="2" type="ORF">Q3982_02390</name>
</gene>
<evidence type="ECO:0000313" key="2">
    <source>
        <dbReference type="EMBL" id="MDO4841509.1"/>
    </source>
</evidence>
<feature type="transmembrane region" description="Helical" evidence="1">
    <location>
        <begin position="59"/>
        <end position="75"/>
    </location>
</feature>
<dbReference type="Proteomes" id="UP001168575">
    <property type="component" value="Unassembled WGS sequence"/>
</dbReference>
<proteinExistence type="predicted"/>
<keyword evidence="1" id="KW-0812">Transmembrane</keyword>
<evidence type="ECO:0000256" key="1">
    <source>
        <dbReference type="SAM" id="Phobius"/>
    </source>
</evidence>
<feature type="transmembrane region" description="Helical" evidence="1">
    <location>
        <begin position="136"/>
        <end position="155"/>
    </location>
</feature>
<keyword evidence="3" id="KW-1185">Reference proteome</keyword>
<feature type="transmembrane region" description="Helical" evidence="1">
    <location>
        <begin position="109"/>
        <end position="130"/>
    </location>
</feature>
<accession>A0AA43RGQ1</accession>
<protein>
    <submittedName>
        <fullName evidence="2">Zinc ribbon domain-containing protein</fullName>
    </submittedName>
</protein>
<feature type="transmembrane region" description="Helical" evidence="1">
    <location>
        <begin position="81"/>
        <end position="102"/>
    </location>
</feature>
<reference evidence="2" key="1">
    <citation type="submission" date="2023-07" db="EMBL/GenBank/DDBJ databases">
        <title>Between Cages and Wild: Unraveling the Impact of Captivity on Animal Microbiomes and Antimicrobial Resistance.</title>
        <authorList>
            <person name="Schmartz G.P."/>
            <person name="Rehner J."/>
            <person name="Schuff M.J."/>
            <person name="Becker S.L."/>
            <person name="Kravczyk M."/>
            <person name="Gurevich A."/>
            <person name="Francke R."/>
            <person name="Mueller R."/>
            <person name="Keller V."/>
            <person name="Keller A."/>
        </authorList>
    </citation>
    <scope>NUCLEOTIDE SEQUENCE</scope>
    <source>
        <strain evidence="2">S12M_St_49</strain>
    </source>
</reference>
<name>A0AA43RGQ1_9ACTN</name>
<sequence length="298" mass="32564">MALVKCPECGKEISDRAAACIHCGCPIQQVHTEQQYAPPKQEVYQEHSPSVGMAQRDKIFVIVLSAISIVFPLLFSREIGFRSISFVLSALPCVALILLGIFQPKKKDLYAVLALTFGAVINFIVPQFFYREPLTILGLISYIVFFSVIVLYWLAATGVVNNKSIPIIATVAYAVFGVAMILVASTYGQYMLIRRLVSVVSEVTLYSSGCILICDCLKHRRPKKQAATAQGGNYAYVQDAPSTGFAVLSFFFPIVGLVLYCVWRDTLPQRAKSAGIGGLLGFVIGVVLVFIAYGILLS</sequence>
<dbReference type="AlphaFoldDB" id="A0AA43RGQ1"/>
<keyword evidence="1" id="KW-1133">Transmembrane helix</keyword>